<dbReference type="AlphaFoldDB" id="A0A368LFU9"/>
<dbReference type="Proteomes" id="UP000252479">
    <property type="component" value="Unassembled WGS sequence"/>
</dbReference>
<feature type="compositionally biased region" description="Basic residues" evidence="1">
    <location>
        <begin position="177"/>
        <end position="186"/>
    </location>
</feature>
<keyword evidence="3" id="KW-1185">Reference proteome</keyword>
<proteinExistence type="predicted"/>
<dbReference type="EMBL" id="QPGL01000004">
    <property type="protein sequence ID" value="RCS68655.1"/>
    <property type="molecule type" value="Genomic_DNA"/>
</dbReference>
<dbReference type="NCBIfam" id="TIGR02747">
    <property type="entry name" value="TraV"/>
    <property type="match status" value="1"/>
</dbReference>
<gene>
    <name evidence="2" type="primary">traV</name>
    <name evidence="2" type="ORF">CIK83_17225</name>
</gene>
<organism evidence="2 3">
    <name type="scientific">Vibrio casei</name>
    <dbReference type="NCBI Taxonomy" id="673372"/>
    <lineage>
        <taxon>Bacteria</taxon>
        <taxon>Pseudomonadati</taxon>
        <taxon>Pseudomonadota</taxon>
        <taxon>Gammaproteobacteria</taxon>
        <taxon>Vibrionales</taxon>
        <taxon>Vibrionaceae</taxon>
        <taxon>Vibrio</taxon>
    </lineage>
</organism>
<accession>A0A368LFU9</accession>
<sequence>MKMLNTIRKSKKTGIASSLTSATFKNAVMGLGLVATLSGCTLFNVGSGDYACPGMPDGVQCMSARDVYAATNDGQVPRPMIAGEEDHEEHNDHEEHKENIGKKGSGDVVIDTYVAPRLPNKPIPIRTPAQVMRIWVAPWEDTNGDLIVTGYIYTEIEPRRWVVGESESETEASFRPLHTKRGGSNK</sequence>
<feature type="region of interest" description="Disordered" evidence="1">
    <location>
        <begin position="164"/>
        <end position="186"/>
    </location>
</feature>
<evidence type="ECO:0000313" key="3">
    <source>
        <dbReference type="Proteomes" id="UP000252479"/>
    </source>
</evidence>
<reference evidence="2 3" key="1">
    <citation type="journal article" date="2017" name="Elife">
        <title>Extensive horizontal gene transfer in cheese-associated bacteria.</title>
        <authorList>
            <person name="Bonham K.S."/>
            <person name="Wolfe B.E."/>
            <person name="Dutton R.J."/>
        </authorList>
    </citation>
    <scope>NUCLEOTIDE SEQUENCE [LARGE SCALE GENOMIC DNA]</scope>
    <source>
        <strain evidence="2 3">JB196</strain>
    </source>
</reference>
<comment type="caution">
    <text evidence="2">The sequence shown here is derived from an EMBL/GenBank/DDBJ whole genome shotgun (WGS) entry which is preliminary data.</text>
</comment>
<name>A0A368LFU9_9VIBR</name>
<protein>
    <submittedName>
        <fullName evidence="2">Type IV conjugative transfer system protein TraV</fullName>
    </submittedName>
</protein>
<evidence type="ECO:0000313" key="2">
    <source>
        <dbReference type="EMBL" id="RCS68655.1"/>
    </source>
</evidence>
<dbReference type="InterPro" id="IPR014118">
    <property type="entry name" value="T4SS_TraV"/>
</dbReference>
<evidence type="ECO:0000256" key="1">
    <source>
        <dbReference type="SAM" id="MobiDB-lite"/>
    </source>
</evidence>
<dbReference type="Pfam" id="PF09676">
    <property type="entry name" value="TraV"/>
    <property type="match status" value="1"/>
</dbReference>